<sequence length="121" mass="12576">MSGIPNSFYYKLSGICFVIGGCMEGFMYATGFYGVNRDKLGEADLQRLLKQEAAHAAARVGQAPNAAAGGPAGDEPTVPKGLLEELKSLGTSKPSKPRGDELPGLGPGVARKAPLIEELDA</sequence>
<reference evidence="3 4" key="1">
    <citation type="journal article" date="2017" name="Mol. Biol. Evol.">
        <title>The 4-celled Tetrabaena socialis nuclear genome reveals the essential components for genetic control of cell number at the origin of multicellularity in the volvocine lineage.</title>
        <authorList>
            <person name="Featherston J."/>
            <person name="Arakaki Y."/>
            <person name="Hanschen E.R."/>
            <person name="Ferris P.J."/>
            <person name="Michod R.E."/>
            <person name="Olson B.J.S.C."/>
            <person name="Nozaki H."/>
            <person name="Durand P.M."/>
        </authorList>
    </citation>
    <scope>NUCLEOTIDE SEQUENCE [LARGE SCALE GENOMIC DNA]</scope>
    <source>
        <strain evidence="3 4">NIES-571</strain>
    </source>
</reference>
<evidence type="ECO:0000313" key="3">
    <source>
        <dbReference type="EMBL" id="PNH02854.1"/>
    </source>
</evidence>
<dbReference type="Proteomes" id="UP000236333">
    <property type="component" value="Unassembled WGS sequence"/>
</dbReference>
<keyword evidence="4" id="KW-1185">Reference proteome</keyword>
<accession>A0A2J7ZRG3</accession>
<dbReference type="AlphaFoldDB" id="A0A2J7ZRG3"/>
<evidence type="ECO:0000313" key="4">
    <source>
        <dbReference type="Proteomes" id="UP000236333"/>
    </source>
</evidence>
<keyword evidence="2" id="KW-0472">Membrane</keyword>
<gene>
    <name evidence="3" type="ORF">TSOC_011145</name>
</gene>
<evidence type="ECO:0000256" key="1">
    <source>
        <dbReference type="SAM" id="MobiDB-lite"/>
    </source>
</evidence>
<organism evidence="3 4">
    <name type="scientific">Tetrabaena socialis</name>
    <dbReference type="NCBI Taxonomy" id="47790"/>
    <lineage>
        <taxon>Eukaryota</taxon>
        <taxon>Viridiplantae</taxon>
        <taxon>Chlorophyta</taxon>
        <taxon>core chlorophytes</taxon>
        <taxon>Chlorophyceae</taxon>
        <taxon>CS clade</taxon>
        <taxon>Chlamydomonadales</taxon>
        <taxon>Tetrabaenaceae</taxon>
        <taxon>Tetrabaena</taxon>
    </lineage>
</organism>
<feature type="region of interest" description="Disordered" evidence="1">
    <location>
        <begin position="60"/>
        <end position="121"/>
    </location>
</feature>
<comment type="caution">
    <text evidence="3">The sequence shown here is derived from an EMBL/GenBank/DDBJ whole genome shotgun (WGS) entry which is preliminary data.</text>
</comment>
<evidence type="ECO:0000256" key="2">
    <source>
        <dbReference type="SAM" id="Phobius"/>
    </source>
</evidence>
<keyword evidence="2" id="KW-1133">Transmembrane helix</keyword>
<keyword evidence="2" id="KW-0812">Transmembrane</keyword>
<proteinExistence type="predicted"/>
<dbReference type="OrthoDB" id="64616at2759"/>
<protein>
    <submittedName>
        <fullName evidence="3">Uncharacterized protein</fullName>
    </submittedName>
</protein>
<dbReference type="EMBL" id="PGGS01000586">
    <property type="protein sequence ID" value="PNH02854.1"/>
    <property type="molecule type" value="Genomic_DNA"/>
</dbReference>
<name>A0A2J7ZRG3_9CHLO</name>
<feature type="transmembrane region" description="Helical" evidence="2">
    <location>
        <begin position="12"/>
        <end position="35"/>
    </location>
</feature>